<feature type="repeat" description="WD" evidence="12">
    <location>
        <begin position="279"/>
        <end position="321"/>
    </location>
</feature>
<protein>
    <recommendedName>
        <fullName evidence="3">DNA damage-binding protein 2</fullName>
    </recommendedName>
    <alternativeName>
        <fullName evidence="11">Damage-specific DNA-binding protein 2</fullName>
    </alternativeName>
</protein>
<proteinExistence type="inferred from homology"/>
<evidence type="ECO:0000256" key="7">
    <source>
        <dbReference type="ARBA" id="ARBA00022786"/>
    </source>
</evidence>
<evidence type="ECO:0000256" key="2">
    <source>
        <dbReference type="ARBA" id="ARBA00005434"/>
    </source>
</evidence>
<dbReference type="GO" id="GO:0006281">
    <property type="term" value="P:DNA repair"/>
    <property type="evidence" value="ECO:0007669"/>
    <property type="project" value="UniProtKB-KW"/>
</dbReference>
<dbReference type="SUPFAM" id="SSF50978">
    <property type="entry name" value="WD40 repeat-like"/>
    <property type="match status" value="1"/>
</dbReference>
<dbReference type="GO" id="GO:0003684">
    <property type="term" value="F:damaged DNA binding"/>
    <property type="evidence" value="ECO:0007669"/>
    <property type="project" value="InterPro"/>
</dbReference>
<dbReference type="AlphaFoldDB" id="A0AAW0WQ37"/>
<comment type="caution">
    <text evidence="14">The sequence shown here is derived from an EMBL/GenBank/DDBJ whole genome shotgun (WGS) entry which is preliminary data.</text>
</comment>
<dbReference type="PANTHER" id="PTHR15169">
    <property type="entry name" value="DAMAGE-SPECIFIC DNA BINDING PROTEIN 2"/>
    <property type="match status" value="1"/>
</dbReference>
<dbReference type="InterPro" id="IPR001680">
    <property type="entry name" value="WD40_rpt"/>
</dbReference>
<evidence type="ECO:0000313" key="15">
    <source>
        <dbReference type="Proteomes" id="UP001445076"/>
    </source>
</evidence>
<organism evidence="14 15">
    <name type="scientific">Cherax quadricarinatus</name>
    <name type="common">Australian red claw crayfish</name>
    <dbReference type="NCBI Taxonomy" id="27406"/>
    <lineage>
        <taxon>Eukaryota</taxon>
        <taxon>Metazoa</taxon>
        <taxon>Ecdysozoa</taxon>
        <taxon>Arthropoda</taxon>
        <taxon>Crustacea</taxon>
        <taxon>Multicrustacea</taxon>
        <taxon>Malacostraca</taxon>
        <taxon>Eumalacostraca</taxon>
        <taxon>Eucarida</taxon>
        <taxon>Decapoda</taxon>
        <taxon>Pleocyemata</taxon>
        <taxon>Astacidea</taxon>
        <taxon>Parastacoidea</taxon>
        <taxon>Parastacidae</taxon>
        <taxon>Cherax</taxon>
    </lineage>
</organism>
<evidence type="ECO:0000313" key="14">
    <source>
        <dbReference type="EMBL" id="KAK8729346.1"/>
    </source>
</evidence>
<keyword evidence="7" id="KW-0833">Ubl conjugation pathway</keyword>
<evidence type="ECO:0000256" key="9">
    <source>
        <dbReference type="ARBA" id="ARBA00023204"/>
    </source>
</evidence>
<keyword evidence="15" id="KW-1185">Reference proteome</keyword>
<dbReference type="InterPro" id="IPR015943">
    <property type="entry name" value="WD40/YVTN_repeat-like_dom_sf"/>
</dbReference>
<evidence type="ECO:0000256" key="6">
    <source>
        <dbReference type="ARBA" id="ARBA00022763"/>
    </source>
</evidence>
<dbReference type="PROSITE" id="PS50082">
    <property type="entry name" value="WD_REPEATS_2"/>
    <property type="match status" value="1"/>
</dbReference>
<evidence type="ECO:0000256" key="11">
    <source>
        <dbReference type="ARBA" id="ARBA00031670"/>
    </source>
</evidence>
<evidence type="ECO:0000256" key="3">
    <source>
        <dbReference type="ARBA" id="ARBA00014580"/>
    </source>
</evidence>
<evidence type="ECO:0000256" key="4">
    <source>
        <dbReference type="ARBA" id="ARBA00022574"/>
    </source>
</evidence>
<dbReference type="GO" id="GO:0009411">
    <property type="term" value="P:response to UV"/>
    <property type="evidence" value="ECO:0007669"/>
    <property type="project" value="TreeGrafter"/>
</dbReference>
<keyword evidence="9" id="KW-0234">DNA repair</keyword>
<dbReference type="EMBL" id="JARKIK010000068">
    <property type="protein sequence ID" value="KAK8729346.1"/>
    <property type="molecule type" value="Genomic_DNA"/>
</dbReference>
<keyword evidence="4 12" id="KW-0853">WD repeat</keyword>
<gene>
    <name evidence="14" type="ORF">OTU49_008779</name>
</gene>
<keyword evidence="10" id="KW-0539">Nucleus</keyword>
<accession>A0AAW0WQ37</accession>
<feature type="compositionally biased region" description="Low complexity" evidence="13">
    <location>
        <begin position="32"/>
        <end position="44"/>
    </location>
</feature>
<dbReference type="GO" id="GO:0005634">
    <property type="term" value="C:nucleus"/>
    <property type="evidence" value="ECO:0007669"/>
    <property type="project" value="UniProtKB-SubCell"/>
</dbReference>
<keyword evidence="6" id="KW-0227">DNA damage</keyword>
<dbReference type="Proteomes" id="UP001445076">
    <property type="component" value="Unassembled WGS sequence"/>
</dbReference>
<feature type="non-terminal residue" evidence="14">
    <location>
        <position position="453"/>
    </location>
</feature>
<dbReference type="PANTHER" id="PTHR15169:SF0">
    <property type="entry name" value="DNA DAMAGE-BINDING PROTEIN 2"/>
    <property type="match status" value="1"/>
</dbReference>
<sequence>MAPQRERKGNPNALLDVGGRDDDGDSDDDFQTSRVSFSTSVTSTTRRRIMVPSHISPKNKENKPKKNKPIICQKSQSQELKKLHVLRNVDAERKRVGHCVNYSSRNIVHYLRNVTHGSRPLFWQYQSLNTPVMNMTKLFRIHKTYMGFDRRTTAIAWHPTIPNLVTVGSKGGDIIVWNFERDGGDPRTTLVGQGPGGSIQALQFDGRSNGSKVYTVSIDGTLALHDFLNGDRKNFLKTGDIDHWYTSLDVSLTAGVIIVGDNKGYVNLFTIDGEKLWKERLHKQKVTHIEFCPRIPWCLVTTSVDHTLKVWDVRNMKSRTSCLLSHTHEKPINSAHFSRTDGGRLVTTDQLDEIRVYSCPSFNLSQTIPHPHRQFQHLTPIKATWHPLRDIIVVGRYPDRNFPGYVLNEPRTIDFFEASTGKMIYQHIDKGYCNKIVSLNLFNHTGDRLMSAA</sequence>
<evidence type="ECO:0000256" key="10">
    <source>
        <dbReference type="ARBA" id="ARBA00023242"/>
    </source>
</evidence>
<keyword evidence="5" id="KW-0677">Repeat</keyword>
<evidence type="ECO:0000256" key="13">
    <source>
        <dbReference type="SAM" id="MobiDB-lite"/>
    </source>
</evidence>
<name>A0AAW0WQ37_CHEQU</name>
<dbReference type="InterPro" id="IPR019775">
    <property type="entry name" value="WD40_repeat_CS"/>
</dbReference>
<dbReference type="PROSITE" id="PS00678">
    <property type="entry name" value="WD_REPEATS_1"/>
    <property type="match status" value="1"/>
</dbReference>
<reference evidence="14 15" key="1">
    <citation type="journal article" date="2024" name="BMC Genomics">
        <title>Genome assembly of redclaw crayfish (Cherax quadricarinatus) provides insights into its immune adaptation and hypoxia tolerance.</title>
        <authorList>
            <person name="Liu Z."/>
            <person name="Zheng J."/>
            <person name="Li H."/>
            <person name="Fang K."/>
            <person name="Wang S."/>
            <person name="He J."/>
            <person name="Zhou D."/>
            <person name="Weng S."/>
            <person name="Chi M."/>
            <person name="Gu Z."/>
            <person name="He J."/>
            <person name="Li F."/>
            <person name="Wang M."/>
        </authorList>
    </citation>
    <scope>NUCLEOTIDE SEQUENCE [LARGE SCALE GENOMIC DNA]</scope>
    <source>
        <strain evidence="14">ZL_2023a</strain>
    </source>
</reference>
<evidence type="ECO:0000256" key="8">
    <source>
        <dbReference type="ARBA" id="ARBA00023125"/>
    </source>
</evidence>
<dbReference type="InterPro" id="IPR036322">
    <property type="entry name" value="WD40_repeat_dom_sf"/>
</dbReference>
<comment type="subcellular location">
    <subcellularLocation>
        <location evidence="1">Nucleus</location>
    </subcellularLocation>
</comment>
<evidence type="ECO:0000256" key="5">
    <source>
        <dbReference type="ARBA" id="ARBA00022737"/>
    </source>
</evidence>
<dbReference type="SMART" id="SM00320">
    <property type="entry name" value="WD40"/>
    <property type="match status" value="4"/>
</dbReference>
<dbReference type="InterPro" id="IPR033312">
    <property type="entry name" value="DDB2"/>
</dbReference>
<evidence type="ECO:0000256" key="1">
    <source>
        <dbReference type="ARBA" id="ARBA00004123"/>
    </source>
</evidence>
<feature type="region of interest" description="Disordered" evidence="13">
    <location>
        <begin position="1"/>
        <end position="70"/>
    </location>
</feature>
<evidence type="ECO:0000256" key="12">
    <source>
        <dbReference type="PROSITE-ProRule" id="PRU00221"/>
    </source>
</evidence>
<dbReference type="Gene3D" id="2.130.10.10">
    <property type="entry name" value="YVTN repeat-like/Quinoprotein amine dehydrogenase"/>
    <property type="match status" value="1"/>
</dbReference>
<comment type="similarity">
    <text evidence="2">Belongs to the WD repeat DDB2/WDR76 family.</text>
</comment>
<dbReference type="GO" id="GO:0080008">
    <property type="term" value="C:Cul4-RING E3 ubiquitin ligase complex"/>
    <property type="evidence" value="ECO:0007669"/>
    <property type="project" value="InterPro"/>
</dbReference>
<keyword evidence="8" id="KW-0238">DNA-binding</keyword>
<dbReference type="Pfam" id="PF00400">
    <property type="entry name" value="WD40"/>
    <property type="match status" value="1"/>
</dbReference>